<reference evidence="3" key="2">
    <citation type="submission" date="2023-06" db="EMBL/GenBank/DDBJ databases">
        <authorList>
            <consortium name="Lawrence Berkeley National Laboratory"/>
            <person name="Mondo S.J."/>
            <person name="Hensen N."/>
            <person name="Bonometti L."/>
            <person name="Westerberg I."/>
            <person name="Brannstrom I.O."/>
            <person name="Guillou S."/>
            <person name="Cros-Aarteil S."/>
            <person name="Calhoun S."/>
            <person name="Haridas S."/>
            <person name="Kuo A."/>
            <person name="Pangilinan J."/>
            <person name="Riley R."/>
            <person name="Labutti K."/>
            <person name="Andreopoulos B."/>
            <person name="Lipzen A."/>
            <person name="Chen C."/>
            <person name="Yanf M."/>
            <person name="Daum C."/>
            <person name="Ng V."/>
            <person name="Clum A."/>
            <person name="Steindorff A."/>
            <person name="Ohm R."/>
            <person name="Martin F."/>
            <person name="Silar P."/>
            <person name="Natvig D."/>
            <person name="Lalanne C."/>
            <person name="Gautier V."/>
            <person name="Ament-Velasquez S.L."/>
            <person name="Kruys A."/>
            <person name="Hutchinson M.I."/>
            <person name="Powell A.J."/>
            <person name="Barry K."/>
            <person name="Miller A.N."/>
            <person name="Grigoriev I.V."/>
            <person name="Debuchy R."/>
            <person name="Gladieux P."/>
            <person name="Thoren M.H."/>
            <person name="Johannesson H."/>
        </authorList>
    </citation>
    <scope>NUCLEOTIDE SEQUENCE</scope>
    <source>
        <strain evidence="3">PSN324</strain>
    </source>
</reference>
<accession>A0AAV9HH60</accession>
<protein>
    <submittedName>
        <fullName evidence="3">Dimeric alpha-beta barrel</fullName>
    </submittedName>
</protein>
<dbReference type="Proteomes" id="UP001321749">
    <property type="component" value="Unassembled WGS sequence"/>
</dbReference>
<comment type="similarity">
    <text evidence="1">Belongs to the tpcK family.</text>
</comment>
<evidence type="ECO:0000313" key="3">
    <source>
        <dbReference type="EMBL" id="KAK4459524.1"/>
    </source>
</evidence>
<organism evidence="3 4">
    <name type="scientific">Cladorrhinum samala</name>
    <dbReference type="NCBI Taxonomy" id="585594"/>
    <lineage>
        <taxon>Eukaryota</taxon>
        <taxon>Fungi</taxon>
        <taxon>Dikarya</taxon>
        <taxon>Ascomycota</taxon>
        <taxon>Pezizomycotina</taxon>
        <taxon>Sordariomycetes</taxon>
        <taxon>Sordariomycetidae</taxon>
        <taxon>Sordariales</taxon>
        <taxon>Podosporaceae</taxon>
        <taxon>Cladorrhinum</taxon>
    </lineage>
</organism>
<dbReference type="SUPFAM" id="SSF54909">
    <property type="entry name" value="Dimeric alpha+beta barrel"/>
    <property type="match status" value="1"/>
</dbReference>
<evidence type="ECO:0000259" key="2">
    <source>
        <dbReference type="Pfam" id="PF07110"/>
    </source>
</evidence>
<dbReference type="InterPro" id="IPR009799">
    <property type="entry name" value="EthD_dom"/>
</dbReference>
<dbReference type="Pfam" id="PF07110">
    <property type="entry name" value="EthD"/>
    <property type="match status" value="1"/>
</dbReference>
<gene>
    <name evidence="3" type="ORF">QBC42DRAFT_274235</name>
</gene>
<name>A0AAV9HH60_9PEZI</name>
<evidence type="ECO:0000313" key="4">
    <source>
        <dbReference type="Proteomes" id="UP001321749"/>
    </source>
</evidence>
<proteinExistence type="inferred from homology"/>
<dbReference type="EMBL" id="MU865034">
    <property type="protein sequence ID" value="KAK4459524.1"/>
    <property type="molecule type" value="Genomic_DNA"/>
</dbReference>
<dbReference type="GO" id="GO:0016491">
    <property type="term" value="F:oxidoreductase activity"/>
    <property type="evidence" value="ECO:0007669"/>
    <property type="project" value="InterPro"/>
</dbReference>
<reference evidence="3" key="1">
    <citation type="journal article" date="2023" name="Mol. Phylogenet. Evol.">
        <title>Genome-scale phylogeny and comparative genomics of the fungal order Sordariales.</title>
        <authorList>
            <person name="Hensen N."/>
            <person name="Bonometti L."/>
            <person name="Westerberg I."/>
            <person name="Brannstrom I.O."/>
            <person name="Guillou S."/>
            <person name="Cros-Aarteil S."/>
            <person name="Calhoun S."/>
            <person name="Haridas S."/>
            <person name="Kuo A."/>
            <person name="Mondo S."/>
            <person name="Pangilinan J."/>
            <person name="Riley R."/>
            <person name="LaButti K."/>
            <person name="Andreopoulos B."/>
            <person name="Lipzen A."/>
            <person name="Chen C."/>
            <person name="Yan M."/>
            <person name="Daum C."/>
            <person name="Ng V."/>
            <person name="Clum A."/>
            <person name="Steindorff A."/>
            <person name="Ohm R.A."/>
            <person name="Martin F."/>
            <person name="Silar P."/>
            <person name="Natvig D.O."/>
            <person name="Lalanne C."/>
            <person name="Gautier V."/>
            <person name="Ament-Velasquez S.L."/>
            <person name="Kruys A."/>
            <person name="Hutchinson M.I."/>
            <person name="Powell A.J."/>
            <person name="Barry K."/>
            <person name="Miller A.N."/>
            <person name="Grigoriev I.V."/>
            <person name="Debuchy R."/>
            <person name="Gladieux P."/>
            <person name="Hiltunen Thoren M."/>
            <person name="Johannesson H."/>
        </authorList>
    </citation>
    <scope>NUCLEOTIDE SEQUENCE</scope>
    <source>
        <strain evidence="3">PSN324</strain>
    </source>
</reference>
<comment type="caution">
    <text evidence="3">The sequence shown here is derived from an EMBL/GenBank/DDBJ whole genome shotgun (WGS) entry which is preliminary data.</text>
</comment>
<dbReference type="AlphaFoldDB" id="A0AAV9HH60"/>
<evidence type="ECO:0000256" key="1">
    <source>
        <dbReference type="ARBA" id="ARBA00005986"/>
    </source>
</evidence>
<feature type="domain" description="EthD" evidence="2">
    <location>
        <begin position="24"/>
        <end position="120"/>
    </location>
</feature>
<keyword evidence="4" id="KW-1185">Reference proteome</keyword>
<dbReference type="InterPro" id="IPR011008">
    <property type="entry name" value="Dimeric_a/b-barrel"/>
</dbReference>
<sequence>MSQSEPTSPPNGASLVLTICASKKDALGEAEFHDYLTHSHAPLVKQVLARHGITRYTMTHNTTATKSELAKVMDAQFSQQLQYDVITQIRFPSMQSFVNFRNDSFYKEMVMPDHDVFTDADKTFITVGWVEDHIVDGRAA</sequence>
<dbReference type="Gene3D" id="3.30.70.100">
    <property type="match status" value="1"/>
</dbReference>